<gene>
    <name evidence="4" type="ORF">FJQ55_02450</name>
</gene>
<evidence type="ECO:0000313" key="4">
    <source>
        <dbReference type="EMBL" id="TPP09758.1"/>
    </source>
</evidence>
<dbReference type="PANTHER" id="PTHR11102:SF160">
    <property type="entry name" value="ERAD-ASSOCIATED E3 UBIQUITIN-PROTEIN LIGASE COMPONENT HRD3"/>
    <property type="match status" value="1"/>
</dbReference>
<evidence type="ECO:0000313" key="5">
    <source>
        <dbReference type="Proteomes" id="UP000316429"/>
    </source>
</evidence>
<evidence type="ECO:0000259" key="3">
    <source>
        <dbReference type="Pfam" id="PF01471"/>
    </source>
</evidence>
<evidence type="ECO:0000256" key="1">
    <source>
        <dbReference type="SAM" id="Coils"/>
    </source>
</evidence>
<dbReference type="InterPro" id="IPR006597">
    <property type="entry name" value="Sel1-like"/>
</dbReference>
<feature type="region of interest" description="Disordered" evidence="2">
    <location>
        <begin position="1"/>
        <end position="143"/>
    </location>
</feature>
<dbReference type="Pfam" id="PF08238">
    <property type="entry name" value="Sel1"/>
    <property type="match status" value="4"/>
</dbReference>
<keyword evidence="5" id="KW-1185">Reference proteome</keyword>
<feature type="region of interest" description="Disordered" evidence="2">
    <location>
        <begin position="872"/>
        <end position="949"/>
    </location>
</feature>
<proteinExistence type="predicted"/>
<feature type="compositionally biased region" description="Low complexity" evidence="2">
    <location>
        <begin position="766"/>
        <end position="776"/>
    </location>
</feature>
<reference evidence="4 5" key="1">
    <citation type="submission" date="2019-06" db="EMBL/GenBank/DDBJ databases">
        <title>Rhizobium sp. CL12 isolated from roots of soybean.</title>
        <authorList>
            <person name="Wang C."/>
        </authorList>
    </citation>
    <scope>NUCLEOTIDE SEQUENCE [LARGE SCALE GENOMIC DNA]</scope>
    <source>
        <strain evidence="4 5">CL12</strain>
    </source>
</reference>
<feature type="domain" description="Peptidoglycan binding-like" evidence="3">
    <location>
        <begin position="1233"/>
        <end position="1283"/>
    </location>
</feature>
<feature type="compositionally biased region" description="Low complexity" evidence="2">
    <location>
        <begin position="893"/>
        <end position="903"/>
    </location>
</feature>
<dbReference type="RefSeq" id="WP_140826136.1">
    <property type="nucleotide sequence ID" value="NZ_VFYP01000001.1"/>
</dbReference>
<dbReference type="SMART" id="SM00671">
    <property type="entry name" value="SEL1"/>
    <property type="match status" value="4"/>
</dbReference>
<feature type="compositionally biased region" description="Low complexity" evidence="2">
    <location>
        <begin position="40"/>
        <end position="50"/>
    </location>
</feature>
<dbReference type="Gene3D" id="1.25.40.10">
    <property type="entry name" value="Tetratricopeptide repeat domain"/>
    <property type="match status" value="1"/>
</dbReference>
<dbReference type="SUPFAM" id="SSF47090">
    <property type="entry name" value="PGBD-like"/>
    <property type="match status" value="1"/>
</dbReference>
<dbReference type="OrthoDB" id="5295703at2"/>
<feature type="coiled-coil region" evidence="1">
    <location>
        <begin position="341"/>
        <end position="389"/>
    </location>
</feature>
<name>A0A504U474_9HYPH</name>
<feature type="compositionally biased region" description="Basic and acidic residues" evidence="2">
    <location>
        <begin position="56"/>
        <end position="87"/>
    </location>
</feature>
<dbReference type="Proteomes" id="UP000316429">
    <property type="component" value="Unassembled WGS sequence"/>
</dbReference>
<dbReference type="InterPro" id="IPR002477">
    <property type="entry name" value="Peptidoglycan-bd-like"/>
</dbReference>
<dbReference type="PANTHER" id="PTHR11102">
    <property type="entry name" value="SEL-1-LIKE PROTEIN"/>
    <property type="match status" value="1"/>
</dbReference>
<dbReference type="SUPFAM" id="SSF81901">
    <property type="entry name" value="HCP-like"/>
    <property type="match status" value="1"/>
</dbReference>
<dbReference type="Gene3D" id="1.10.101.10">
    <property type="entry name" value="PGBD-like superfamily/PGBD"/>
    <property type="match status" value="1"/>
</dbReference>
<accession>A0A504U474</accession>
<feature type="compositionally biased region" description="Polar residues" evidence="2">
    <location>
        <begin position="883"/>
        <end position="892"/>
    </location>
</feature>
<comment type="caution">
    <text evidence="4">The sequence shown here is derived from an EMBL/GenBank/DDBJ whole genome shotgun (WGS) entry which is preliminary data.</text>
</comment>
<dbReference type="EMBL" id="VFYP01000001">
    <property type="protein sequence ID" value="TPP09758.1"/>
    <property type="molecule type" value="Genomic_DNA"/>
</dbReference>
<dbReference type="InterPro" id="IPR050767">
    <property type="entry name" value="Sel1_AlgK"/>
</dbReference>
<sequence>MNGSRSPSPRPGSPSSLDALSRTIEGLEARIEGLMNQSGARATAAAEAPARPLPRSRPEESPRRSDPLAEIRERQKALEESRSRGVDRGSLYSRGDEQPTRVPVGTPPLAEPRPGFSTRSEARASVSLPAATAPKTRDMGEPLNGLRQDLRQDVTETISREIAGLRSEMRAIRAIAEQQRPQDDLRADLARLADSIQHLDSAHTPGTDGLRQDFNALRSLMDGLAREETVQRMEQRWSDVEVRLDELDTSAMRDEIIRLADRLDDIKAQLGSMGDSRTIRALEDKLMTVASALEHIGAHIDPNERMVMEQFAGLDLRLDEITRAIAANSRASGPANDPATFHRLEDRLVGLARQIETLSERRTPETDVSQELAERLELLTVRIEQLSAEQGAVRLEERLDQLSYMLERGQASVPAPELTGYLADISRKIDALDSGAVNDRLADRLEILARRIEDLDAPHAAAVIDDTALRNLEDRLNAVVDRLEETSSSVPGSESASLRGLEEQIAHLSALISQPSADPEVAGRISALEDYVATSDEYIIEAARQAAETVMANFTQRNLLSGAAQPADLSALTALSEHLKQLEDYSRHSEERTHRTFEALHDTLVQIAGRLDELHESSQRQDSAPMFAQAPIAAVQPSRPVEPMPASASVKPPEMPAPAPSHPVDEELLAAADDFAQTMTAMPVIDAAREKKASKPSLLAGLGKKLMPSKKVPKAALAAKMEGREVIEPAPSIDPVDVLPPDEANELLEPGSGAPDVRKILERVRASQQASKSAASETETGDRTDYIAAARRAAQAAAMEMNKTQKASPAAKAIAGKSAGKANAKVKIAAEPGQSSLFARYRRPILMAVGAILLAAMAMPLINTLTKSEAPAVVEETAPEENTLATPPASTNPDSVSQVVPAAADDDQPTADGATAVADSAGPPIAAQAPGDAGPTLTPPPAEPVTASAAAPAVAPVNALMAPVEAGPAQTLDNSVAPVAAANPVAAQAPAAPATVAAATPPAPAAEIVVPAEITPPSLSIAAKDGDPLALFEIGARYTEGRGVANNFAEAAKWYKLSADKGFALAQYRLANFLEKGTGLAPDIKEAKRYYEMAAASGNASAMHNLAVIYASGKDGAQDYAKAVEWFGKAAERGVSDSQFNLAILYARGNGAAPDLVQSYKWFAIAAKGGDKDAAQKRDEVANAMKPDQLERARSEVDLWKATPLDPDANSANTPDEWAGKGLKTASIDMKKAIRNIQAILNKNGFDAGNPDGVMGAKTVTAIKAFQSSIGEEPNGQVSDKLVKELLARNK</sequence>
<organism evidence="4 5">
    <name type="scientific">Rhizobium glycinendophyticum</name>
    <dbReference type="NCBI Taxonomy" id="2589807"/>
    <lineage>
        <taxon>Bacteria</taxon>
        <taxon>Pseudomonadati</taxon>
        <taxon>Pseudomonadota</taxon>
        <taxon>Alphaproteobacteria</taxon>
        <taxon>Hyphomicrobiales</taxon>
        <taxon>Rhizobiaceae</taxon>
        <taxon>Rhizobium/Agrobacterium group</taxon>
        <taxon>Rhizobium</taxon>
    </lineage>
</organism>
<evidence type="ECO:0000256" key="2">
    <source>
        <dbReference type="SAM" id="MobiDB-lite"/>
    </source>
</evidence>
<dbReference type="Pfam" id="PF01471">
    <property type="entry name" value="PG_binding_1"/>
    <property type="match status" value="1"/>
</dbReference>
<dbReference type="InterPro" id="IPR011990">
    <property type="entry name" value="TPR-like_helical_dom_sf"/>
</dbReference>
<feature type="region of interest" description="Disordered" evidence="2">
    <location>
        <begin position="636"/>
        <end position="661"/>
    </location>
</feature>
<dbReference type="InterPro" id="IPR036365">
    <property type="entry name" value="PGBD-like_sf"/>
</dbReference>
<keyword evidence="1" id="KW-0175">Coiled coil</keyword>
<protein>
    <submittedName>
        <fullName evidence="4">Peptidoglycan-binding protein</fullName>
    </submittedName>
</protein>
<feature type="region of interest" description="Disordered" evidence="2">
    <location>
        <begin position="764"/>
        <end position="785"/>
    </location>
</feature>
<dbReference type="InterPro" id="IPR036366">
    <property type="entry name" value="PGBDSf"/>
</dbReference>